<dbReference type="InterPro" id="IPR004838">
    <property type="entry name" value="NHTrfase_class1_PyrdxlP-BS"/>
</dbReference>
<dbReference type="PANTHER" id="PTHR43525:SF2">
    <property type="entry name" value="CYSTATHIONINE BETA-LYASE-RELATED"/>
    <property type="match status" value="1"/>
</dbReference>
<evidence type="ECO:0000256" key="1">
    <source>
        <dbReference type="ARBA" id="ARBA00001933"/>
    </source>
</evidence>
<keyword evidence="2" id="KW-0663">Pyridoxal phosphate</keyword>
<keyword evidence="5 7" id="KW-0032">Aminotransferase</keyword>
<dbReference type="PANTHER" id="PTHR43525">
    <property type="entry name" value="PROTEIN MALY"/>
    <property type="match status" value="1"/>
</dbReference>
<evidence type="ECO:0000256" key="3">
    <source>
        <dbReference type="ARBA" id="ARBA00023239"/>
    </source>
</evidence>
<dbReference type="GO" id="GO:0008483">
    <property type="term" value="F:transaminase activity"/>
    <property type="evidence" value="ECO:0007669"/>
    <property type="project" value="UniProtKB-KW"/>
</dbReference>
<dbReference type="Gene3D" id="3.40.640.10">
    <property type="entry name" value="Type I PLP-dependent aspartate aminotransferase-like (Major domain)"/>
    <property type="match status" value="1"/>
</dbReference>
<comment type="similarity">
    <text evidence="4">Belongs to the class-II pyridoxal-phosphate-dependent aminotransferase family. MalY/PatB cystathionine beta-lyase subfamily.</text>
</comment>
<dbReference type="EMBL" id="JAEKNN010000008">
    <property type="protein sequence ID" value="MBJ7608117.1"/>
    <property type="molecule type" value="Genomic_DNA"/>
</dbReference>
<dbReference type="Proteomes" id="UP000614410">
    <property type="component" value="Unassembled WGS sequence"/>
</dbReference>
<protein>
    <recommendedName>
        <fullName evidence="5">Aminotransferase</fullName>
        <ecNumber evidence="5">2.6.1.-</ecNumber>
    </recommendedName>
</protein>
<accession>A0A934KN07</accession>
<reference evidence="7 8" key="1">
    <citation type="submission" date="2020-10" db="EMBL/GenBank/DDBJ databases">
        <title>Ca. Dormibacterota MAGs.</title>
        <authorList>
            <person name="Montgomery K."/>
        </authorList>
    </citation>
    <scope>NUCLEOTIDE SEQUENCE [LARGE SCALE GENOMIC DNA]</scope>
    <source>
        <strain evidence="7">Mitchell_Peninsula_5</strain>
    </source>
</reference>
<feature type="domain" description="Aminotransferase class I/classII large" evidence="6">
    <location>
        <begin position="106"/>
        <end position="397"/>
    </location>
</feature>
<proteinExistence type="inferred from homology"/>
<dbReference type="CDD" id="cd00609">
    <property type="entry name" value="AAT_like"/>
    <property type="match status" value="1"/>
</dbReference>
<dbReference type="Pfam" id="PF00155">
    <property type="entry name" value="Aminotran_1_2"/>
    <property type="match status" value="1"/>
</dbReference>
<dbReference type="AlphaFoldDB" id="A0A934KN07"/>
<evidence type="ECO:0000256" key="4">
    <source>
        <dbReference type="ARBA" id="ARBA00037974"/>
    </source>
</evidence>
<keyword evidence="3" id="KW-0456">Lyase</keyword>
<dbReference type="InterPro" id="IPR051798">
    <property type="entry name" value="Class-II_PLP-Dep_Aminotrans"/>
</dbReference>
<gene>
    <name evidence="7" type="ORF">JF887_01630</name>
</gene>
<evidence type="ECO:0000256" key="2">
    <source>
        <dbReference type="ARBA" id="ARBA00022898"/>
    </source>
</evidence>
<dbReference type="InterPro" id="IPR004839">
    <property type="entry name" value="Aminotransferase_I/II_large"/>
</dbReference>
<dbReference type="InterPro" id="IPR015421">
    <property type="entry name" value="PyrdxlP-dep_Trfase_major"/>
</dbReference>
<evidence type="ECO:0000256" key="5">
    <source>
        <dbReference type="RuleBase" id="RU000481"/>
    </source>
</evidence>
<dbReference type="InterPro" id="IPR015422">
    <property type="entry name" value="PyrdxlP-dep_Trfase_small"/>
</dbReference>
<dbReference type="EC" id="2.6.1.-" evidence="5"/>
<dbReference type="PROSITE" id="PS00105">
    <property type="entry name" value="AA_TRANSFER_CLASS_1"/>
    <property type="match status" value="1"/>
</dbReference>
<dbReference type="Gene3D" id="3.90.1150.10">
    <property type="entry name" value="Aspartate Aminotransferase, domain 1"/>
    <property type="match status" value="1"/>
</dbReference>
<comment type="caution">
    <text evidence="7">The sequence shown here is derived from an EMBL/GenBank/DDBJ whole genome shotgun (WGS) entry which is preliminary data.</text>
</comment>
<dbReference type="SUPFAM" id="SSF53383">
    <property type="entry name" value="PLP-dependent transferases"/>
    <property type="match status" value="1"/>
</dbReference>
<dbReference type="GO" id="GO:0030170">
    <property type="term" value="F:pyridoxal phosphate binding"/>
    <property type="evidence" value="ECO:0007669"/>
    <property type="project" value="InterPro"/>
</dbReference>
<sequence length="407" mass="43619">MRDGGTVVTAVPNPLRQLRLDQLRRRTSMKWRQYPADILPLWVAEMDVLLAPPIIAALRMAIDEGDTGYTIGDGYARALDGFARRRWGWDGVVNERTAVVADVMQGVVEVIKCLNGPGDPVVFNCPVYAPFYGFVEHMDREVVEAPLGADGRVDSDILRAAFERAVHGGRRAVYLLCNPHNPTGTVHTLEELTAVAELARTYAVRVVADEIHAPLVLAGARHVPYLSVPGAENAVSVMSASKAWNLAGARAALVVAGSEAADDVARIPEEVSHGPNHLGVIANTVALREGGAWLDALLAGLDENRRQLGELVREHLPAVRCRPPEGTFLAWLDCRELGLGEGDDSQRGLVTLVTGPAAVFLERGRVALTAGEAFGPGGAGHVRLNFGTSPEILEQAVIRMASALRAG</sequence>
<comment type="cofactor">
    <cofactor evidence="1 5">
        <name>pyridoxal 5'-phosphate</name>
        <dbReference type="ChEBI" id="CHEBI:597326"/>
    </cofactor>
</comment>
<organism evidence="7 8">
    <name type="scientific">Candidatus Amunia macphersoniae</name>
    <dbReference type="NCBI Taxonomy" id="3127014"/>
    <lineage>
        <taxon>Bacteria</taxon>
        <taxon>Bacillati</taxon>
        <taxon>Candidatus Dormiibacterota</taxon>
        <taxon>Candidatus Dormibacteria</taxon>
        <taxon>Candidatus Aeolococcales</taxon>
        <taxon>Candidatus Aeolococcaceae</taxon>
        <taxon>Candidatus Amunia</taxon>
    </lineage>
</organism>
<evidence type="ECO:0000313" key="8">
    <source>
        <dbReference type="Proteomes" id="UP000614410"/>
    </source>
</evidence>
<keyword evidence="5" id="KW-0808">Transferase</keyword>
<dbReference type="InterPro" id="IPR015424">
    <property type="entry name" value="PyrdxlP-dep_Trfase"/>
</dbReference>
<name>A0A934KN07_9BACT</name>
<evidence type="ECO:0000313" key="7">
    <source>
        <dbReference type="EMBL" id="MBJ7608117.1"/>
    </source>
</evidence>
<comment type="similarity">
    <text evidence="5">Belongs to the class-I pyridoxal-phosphate-dependent aminotransferase family.</text>
</comment>
<evidence type="ECO:0000259" key="6">
    <source>
        <dbReference type="Pfam" id="PF00155"/>
    </source>
</evidence>
<dbReference type="GO" id="GO:0016829">
    <property type="term" value="F:lyase activity"/>
    <property type="evidence" value="ECO:0007669"/>
    <property type="project" value="UniProtKB-KW"/>
</dbReference>